<dbReference type="EMBL" id="VVYW01000030">
    <property type="protein sequence ID" value="KAA5403130.1"/>
    <property type="molecule type" value="Genomic_DNA"/>
</dbReference>
<accession>A0A5M6A216</accession>
<dbReference type="AlphaFoldDB" id="A0A5M6A216"/>
<evidence type="ECO:0000313" key="1">
    <source>
        <dbReference type="EMBL" id="KAA5403130.1"/>
    </source>
</evidence>
<organism evidence="1 2">
    <name type="scientific">Bacteroides cellulosilyticus</name>
    <dbReference type="NCBI Taxonomy" id="246787"/>
    <lineage>
        <taxon>Bacteria</taxon>
        <taxon>Pseudomonadati</taxon>
        <taxon>Bacteroidota</taxon>
        <taxon>Bacteroidia</taxon>
        <taxon>Bacteroidales</taxon>
        <taxon>Bacteroidaceae</taxon>
        <taxon>Bacteroides</taxon>
    </lineage>
</organism>
<proteinExistence type="predicted"/>
<protein>
    <submittedName>
        <fullName evidence="1">Uncharacterized protein</fullName>
    </submittedName>
</protein>
<dbReference type="Proteomes" id="UP000325055">
    <property type="component" value="Unassembled WGS sequence"/>
</dbReference>
<name>A0A5M6A216_9BACE</name>
<gene>
    <name evidence="1" type="ORF">F2Y86_24565</name>
</gene>
<sequence length="95" mass="11220">MTKVYANTGNEHRQEVALLLEASADRICDYLDRLHAGTGTLKPAEYDRLLDAYRAEMIRYDRLDQELAVLEMPKKHISKELQRKRNEERRAKIIY</sequence>
<comment type="caution">
    <text evidence="1">The sequence shown here is derived from an EMBL/GenBank/DDBJ whole genome shotgun (WGS) entry which is preliminary data.</text>
</comment>
<evidence type="ECO:0000313" key="2">
    <source>
        <dbReference type="Proteomes" id="UP000325055"/>
    </source>
</evidence>
<dbReference type="RefSeq" id="WP_149950578.1">
    <property type="nucleotide sequence ID" value="NZ_RCXI01000031.1"/>
</dbReference>
<reference evidence="1 2" key="1">
    <citation type="journal article" date="2019" name="Nat. Med.">
        <title>A library of human gut bacterial isolates paired with longitudinal multiomics data enables mechanistic microbiome research.</title>
        <authorList>
            <person name="Poyet M."/>
            <person name="Groussin M."/>
            <person name="Gibbons S.M."/>
            <person name="Avila-Pacheco J."/>
            <person name="Jiang X."/>
            <person name="Kearney S.M."/>
            <person name="Perrotta A.R."/>
            <person name="Berdy B."/>
            <person name="Zhao S."/>
            <person name="Lieberman T.D."/>
            <person name="Swanson P.K."/>
            <person name="Smith M."/>
            <person name="Roesemann S."/>
            <person name="Alexander J.E."/>
            <person name="Rich S.A."/>
            <person name="Livny J."/>
            <person name="Vlamakis H."/>
            <person name="Clish C."/>
            <person name="Bullock K."/>
            <person name="Deik A."/>
            <person name="Scott J."/>
            <person name="Pierce K.A."/>
            <person name="Xavier R.J."/>
            <person name="Alm E.J."/>
        </authorList>
    </citation>
    <scope>NUCLEOTIDE SEQUENCE [LARGE SCALE GENOMIC DNA]</scope>
    <source>
        <strain evidence="1 2">BIOML-A7</strain>
    </source>
</reference>